<evidence type="ECO:0000259" key="2">
    <source>
        <dbReference type="Pfam" id="PF17131"/>
    </source>
</evidence>
<dbReference type="CDD" id="cd16329">
    <property type="entry name" value="LolA_like"/>
    <property type="match status" value="1"/>
</dbReference>
<dbReference type="RefSeq" id="WP_285764168.1">
    <property type="nucleotide sequence ID" value="NZ_BSYJ01000003.1"/>
</dbReference>
<gene>
    <name evidence="3" type="ORF">MNKW57_18690</name>
</gene>
<keyword evidence="3" id="KW-0449">Lipoprotein</keyword>
<accession>A0ABQ6LZP7</accession>
<evidence type="ECO:0000256" key="1">
    <source>
        <dbReference type="SAM" id="SignalP"/>
    </source>
</evidence>
<dbReference type="Proteomes" id="UP001224392">
    <property type="component" value="Unassembled WGS sequence"/>
</dbReference>
<evidence type="ECO:0000313" key="3">
    <source>
        <dbReference type="EMBL" id="GMG87548.1"/>
    </source>
</evidence>
<dbReference type="Gene3D" id="2.50.20.10">
    <property type="entry name" value="Lipoprotein localisation LolA/LolB/LppX"/>
    <property type="match status" value="1"/>
</dbReference>
<dbReference type="InterPro" id="IPR033399">
    <property type="entry name" value="TP_0789-like"/>
</dbReference>
<evidence type="ECO:0000313" key="4">
    <source>
        <dbReference type="Proteomes" id="UP001224392"/>
    </source>
</evidence>
<reference evidence="3 4" key="1">
    <citation type="submission" date="2023-04" db="EMBL/GenBank/DDBJ databases">
        <title>Marinobulbifer ophiurae gen. nov., sp. Nov., isolate from tissue of brittle star Ophioplocus japonicus.</title>
        <authorList>
            <person name="Kawano K."/>
            <person name="Sawayama S."/>
            <person name="Nakagawa S."/>
        </authorList>
    </citation>
    <scope>NUCLEOTIDE SEQUENCE [LARGE SCALE GENOMIC DNA]</scope>
    <source>
        <strain evidence="3 4">NKW57</strain>
    </source>
</reference>
<feature type="chain" id="PRO_5047008587" evidence="1">
    <location>
        <begin position="22"/>
        <end position="263"/>
    </location>
</feature>
<feature type="domain" description="Uncharacterized protein TP-0789" evidence="2">
    <location>
        <begin position="75"/>
        <end position="255"/>
    </location>
</feature>
<sequence length="263" mass="29167">MNNLIGVIGALLLATAAQTQASAQMSVEEIVSKANQASLYAGESGKAEARMIIVDAAGRKQMRQFSLLRRNTGGGDQDYLVHFSRPADVRNTVFRVAKHIESDDDRWLYLPALDLVKRISAGDKRTSFVGSHFFYEDVSGRNLNEDNFSLLEETETHFLIEGKPKSPGSVEFVGYTASISKQTFLPETVEYVDGAGDTYRRVSVVETQVIDGFPTVVKSRVEDLKNGGYTLLQFRNVGYGLALDDGVFSERSLRRPPLELFKN</sequence>
<feature type="signal peptide" evidence="1">
    <location>
        <begin position="1"/>
        <end position="21"/>
    </location>
</feature>
<organism evidence="3 4">
    <name type="scientific">Biformimicrobium ophioploci</name>
    <dbReference type="NCBI Taxonomy" id="3036711"/>
    <lineage>
        <taxon>Bacteria</taxon>
        <taxon>Pseudomonadati</taxon>
        <taxon>Pseudomonadota</taxon>
        <taxon>Gammaproteobacteria</taxon>
        <taxon>Cellvibrionales</taxon>
        <taxon>Microbulbiferaceae</taxon>
        <taxon>Biformimicrobium</taxon>
    </lineage>
</organism>
<name>A0ABQ6LZP7_9GAMM</name>
<protein>
    <submittedName>
        <fullName evidence="3">Outer membrane lipoprotein-sorting protein</fullName>
    </submittedName>
</protein>
<dbReference type="Pfam" id="PF17131">
    <property type="entry name" value="LolA_like"/>
    <property type="match status" value="1"/>
</dbReference>
<dbReference type="EMBL" id="BSYJ01000003">
    <property type="protein sequence ID" value="GMG87548.1"/>
    <property type="molecule type" value="Genomic_DNA"/>
</dbReference>
<proteinExistence type="predicted"/>
<keyword evidence="1" id="KW-0732">Signal</keyword>
<comment type="caution">
    <text evidence="3">The sequence shown here is derived from an EMBL/GenBank/DDBJ whole genome shotgun (WGS) entry which is preliminary data.</text>
</comment>
<keyword evidence="4" id="KW-1185">Reference proteome</keyword>